<dbReference type="RefSeq" id="XP_022384781.1">
    <property type="nucleotide sequence ID" value="XM_022537354.1"/>
</dbReference>
<dbReference type="InterPro" id="IPR012677">
    <property type="entry name" value="Nucleotide-bd_a/b_plait_sf"/>
</dbReference>
<dbReference type="SUPFAM" id="SSF54928">
    <property type="entry name" value="RNA-binding domain, RBD"/>
    <property type="match status" value="1"/>
</dbReference>
<feature type="compositionally biased region" description="Low complexity" evidence="1">
    <location>
        <begin position="237"/>
        <end position="246"/>
    </location>
</feature>
<dbReference type="InterPro" id="IPR035979">
    <property type="entry name" value="RBD_domain_sf"/>
</dbReference>
<evidence type="ECO:0000313" key="3">
    <source>
        <dbReference type="Proteomes" id="UP000179179"/>
    </source>
</evidence>
<comment type="caution">
    <text evidence="2">The sequence shown here is derived from an EMBL/GenBank/DDBJ whole genome shotgun (WGS) entry which is preliminary data.</text>
</comment>
<keyword evidence="3" id="KW-1185">Reference proteome</keyword>
<evidence type="ECO:0008006" key="4">
    <source>
        <dbReference type="Google" id="ProtNLM"/>
    </source>
</evidence>
<dbReference type="AlphaFoldDB" id="A0A1F7ZNP8"/>
<name>A0A1F7ZNP8_9EURO</name>
<evidence type="ECO:0000256" key="1">
    <source>
        <dbReference type="SAM" id="MobiDB-lite"/>
    </source>
</evidence>
<dbReference type="GeneID" id="34453616"/>
<gene>
    <name evidence="2" type="ORF">ABOM_010226</name>
</gene>
<dbReference type="Gene3D" id="3.30.70.330">
    <property type="match status" value="1"/>
</dbReference>
<sequence>MAAGQQAVSFNEIIKAGKLSRSAPAPSKPKKAIRTPSAPARVTASNAKPGKKRRPDEDRLMSALNPASGQATVRDAPVGLSIKGAGSGPFVVVGGNFAPGTTAADIQSALEPVTGNILRCWVTSQHPTVTAEVTFAEKWAAESAIANFHNQRADGRILSMRMKSGSAGSQGQDLFERSAGTQNSFSDLREQENRKRMLHRGADPAVQDGSYGFGGQNQAAGRDDASGNRNNRRNFRGNRNTGTSRNQAQQSNEQSLYSDQMMVDAPPRNPRNHRGRR</sequence>
<organism evidence="2 3">
    <name type="scientific">Aspergillus bombycis</name>
    <dbReference type="NCBI Taxonomy" id="109264"/>
    <lineage>
        <taxon>Eukaryota</taxon>
        <taxon>Fungi</taxon>
        <taxon>Dikarya</taxon>
        <taxon>Ascomycota</taxon>
        <taxon>Pezizomycotina</taxon>
        <taxon>Eurotiomycetes</taxon>
        <taxon>Eurotiomycetidae</taxon>
        <taxon>Eurotiales</taxon>
        <taxon>Aspergillaceae</taxon>
        <taxon>Aspergillus</taxon>
    </lineage>
</organism>
<dbReference type="EMBL" id="LYCR01000122">
    <property type="protein sequence ID" value="OGM41064.1"/>
    <property type="molecule type" value="Genomic_DNA"/>
</dbReference>
<feature type="region of interest" description="Disordered" evidence="1">
    <location>
        <begin position="18"/>
        <end position="57"/>
    </location>
</feature>
<feature type="region of interest" description="Disordered" evidence="1">
    <location>
        <begin position="201"/>
        <end position="277"/>
    </location>
</feature>
<dbReference type="OrthoDB" id="5374349at2759"/>
<feature type="region of interest" description="Disordered" evidence="1">
    <location>
        <begin position="162"/>
        <end position="186"/>
    </location>
</feature>
<protein>
    <recommendedName>
        <fullName evidence="4">RRM domain-containing protein</fullName>
    </recommendedName>
</protein>
<dbReference type="GO" id="GO:0003676">
    <property type="term" value="F:nucleic acid binding"/>
    <property type="evidence" value="ECO:0007669"/>
    <property type="project" value="InterPro"/>
</dbReference>
<dbReference type="CDD" id="cd00590">
    <property type="entry name" value="RRM_SF"/>
    <property type="match status" value="1"/>
</dbReference>
<reference evidence="2 3" key="1">
    <citation type="journal article" date="2016" name="Genome Biol. Evol.">
        <title>Draft genome sequence of an aflatoxigenic Aspergillus species, A. bombycis.</title>
        <authorList>
            <person name="Moore G.G."/>
            <person name="Mack B.M."/>
            <person name="Beltz S.B."/>
            <person name="Gilbert M.K."/>
        </authorList>
    </citation>
    <scope>NUCLEOTIDE SEQUENCE [LARGE SCALE GENOMIC DNA]</scope>
    <source>
        <strain evidence="3">NRRL 26010</strain>
    </source>
</reference>
<feature type="compositionally biased region" description="Polar residues" evidence="1">
    <location>
        <begin position="247"/>
        <end position="258"/>
    </location>
</feature>
<accession>A0A1F7ZNP8</accession>
<dbReference type="Proteomes" id="UP000179179">
    <property type="component" value="Unassembled WGS sequence"/>
</dbReference>
<evidence type="ECO:0000313" key="2">
    <source>
        <dbReference type="EMBL" id="OGM41064.1"/>
    </source>
</evidence>
<dbReference type="STRING" id="109264.A0A1F7ZNP8"/>
<proteinExistence type="predicted"/>